<accession>A0AAV7RK88</accession>
<sequence>MYEDQCDGPIRVSLHTTLTCAAAAPDTREPHEAGTNPKPRPAVTLSPGSHNAGPEKNEKAASRGREARNKETEESGIVGIQANSIEKEDERSDGESDIRGEVCGDIVYGCVSSED</sequence>
<evidence type="ECO:0000256" key="1">
    <source>
        <dbReference type="SAM" id="MobiDB-lite"/>
    </source>
</evidence>
<dbReference type="Proteomes" id="UP001066276">
    <property type="component" value="Chromosome 5"/>
</dbReference>
<name>A0AAV7RK88_PLEWA</name>
<evidence type="ECO:0000313" key="3">
    <source>
        <dbReference type="Proteomes" id="UP001066276"/>
    </source>
</evidence>
<gene>
    <name evidence="2" type="ORF">NDU88_005469</name>
</gene>
<protein>
    <submittedName>
        <fullName evidence="2">Uncharacterized protein</fullName>
    </submittedName>
</protein>
<feature type="compositionally biased region" description="Basic and acidic residues" evidence="1">
    <location>
        <begin position="53"/>
        <end position="73"/>
    </location>
</feature>
<dbReference type="EMBL" id="JANPWB010000009">
    <property type="protein sequence ID" value="KAJ1152694.1"/>
    <property type="molecule type" value="Genomic_DNA"/>
</dbReference>
<proteinExistence type="predicted"/>
<feature type="region of interest" description="Disordered" evidence="1">
    <location>
        <begin position="21"/>
        <end position="99"/>
    </location>
</feature>
<comment type="caution">
    <text evidence="2">The sequence shown here is derived from an EMBL/GenBank/DDBJ whole genome shotgun (WGS) entry which is preliminary data.</text>
</comment>
<keyword evidence="3" id="KW-1185">Reference proteome</keyword>
<evidence type="ECO:0000313" key="2">
    <source>
        <dbReference type="EMBL" id="KAJ1152694.1"/>
    </source>
</evidence>
<dbReference type="AlphaFoldDB" id="A0AAV7RK88"/>
<reference evidence="2" key="1">
    <citation type="journal article" date="2022" name="bioRxiv">
        <title>Sequencing and chromosome-scale assembly of the giantPleurodeles waltlgenome.</title>
        <authorList>
            <person name="Brown T."/>
            <person name="Elewa A."/>
            <person name="Iarovenko S."/>
            <person name="Subramanian E."/>
            <person name="Araus A.J."/>
            <person name="Petzold A."/>
            <person name="Susuki M."/>
            <person name="Suzuki K.-i.T."/>
            <person name="Hayashi T."/>
            <person name="Toyoda A."/>
            <person name="Oliveira C."/>
            <person name="Osipova E."/>
            <person name="Leigh N.D."/>
            <person name="Simon A."/>
            <person name="Yun M.H."/>
        </authorList>
    </citation>
    <scope>NUCLEOTIDE SEQUENCE</scope>
    <source>
        <strain evidence="2">20211129_DDA</strain>
        <tissue evidence="2">Liver</tissue>
    </source>
</reference>
<feature type="compositionally biased region" description="Basic and acidic residues" evidence="1">
    <location>
        <begin position="85"/>
        <end position="99"/>
    </location>
</feature>
<organism evidence="2 3">
    <name type="scientific">Pleurodeles waltl</name>
    <name type="common">Iberian ribbed newt</name>
    <dbReference type="NCBI Taxonomy" id="8319"/>
    <lineage>
        <taxon>Eukaryota</taxon>
        <taxon>Metazoa</taxon>
        <taxon>Chordata</taxon>
        <taxon>Craniata</taxon>
        <taxon>Vertebrata</taxon>
        <taxon>Euteleostomi</taxon>
        <taxon>Amphibia</taxon>
        <taxon>Batrachia</taxon>
        <taxon>Caudata</taxon>
        <taxon>Salamandroidea</taxon>
        <taxon>Salamandridae</taxon>
        <taxon>Pleurodelinae</taxon>
        <taxon>Pleurodeles</taxon>
    </lineage>
</organism>